<accession>A0AA96K0Y9</accession>
<evidence type="ECO:0000313" key="2">
    <source>
        <dbReference type="Proteomes" id="UP001302494"/>
    </source>
</evidence>
<name>A0AA96K0Y9_9BACT</name>
<gene>
    <name evidence="1" type="ORF">PQG83_02045</name>
</gene>
<dbReference type="Proteomes" id="UP001302494">
    <property type="component" value="Chromosome"/>
</dbReference>
<organism evidence="1 2">
    <name type="scientific">Candidatus Nitrospira neomarina</name>
    <dbReference type="NCBI Taxonomy" id="3020899"/>
    <lineage>
        <taxon>Bacteria</taxon>
        <taxon>Pseudomonadati</taxon>
        <taxon>Nitrospirota</taxon>
        <taxon>Nitrospiria</taxon>
        <taxon>Nitrospirales</taxon>
        <taxon>Nitrospiraceae</taxon>
        <taxon>Nitrospira</taxon>
    </lineage>
</organism>
<dbReference type="EMBL" id="CP116968">
    <property type="protein sequence ID" value="WNM62551.1"/>
    <property type="molecule type" value="Genomic_DNA"/>
</dbReference>
<evidence type="ECO:0000313" key="1">
    <source>
        <dbReference type="EMBL" id="WNM62551.1"/>
    </source>
</evidence>
<dbReference type="RefSeq" id="WP_312746202.1">
    <property type="nucleotide sequence ID" value="NZ_CP116968.1"/>
</dbReference>
<protein>
    <submittedName>
        <fullName evidence="1">Uncharacterized protein</fullName>
    </submittedName>
</protein>
<keyword evidence="2" id="KW-1185">Reference proteome</keyword>
<sequence>MPFTNVLQQPSKTPPAQGSMRRLGLVGLCFLTGCLVIPGAVIAHEGNNTKGSESLSGERVLIGTVEEIRGEQAKVNTGEGQPRYLPMNLREEKGLPPLKNGDRVEITVNDQNLIVDVHLPGEESHHRTVHGVLAQPLVTGHEKAVIQLKEGQQESHKIISMARSKVASIPVGAEATFLIDEMDQIVDVTFENQTTVDKAQHLGEKKSPLKGNFKKVSGVLKQPLKNNMIAVQPDGGKEHQYEVRPLIQEKLKKLSSGQEVVLFVDDEDKVTDVAFVEKD</sequence>
<proteinExistence type="predicted"/>
<dbReference type="KEGG" id="nneo:PQG83_02045"/>
<reference evidence="1 2" key="1">
    <citation type="submission" date="2023-01" db="EMBL/GenBank/DDBJ databases">
        <title>Cultivation and genomic characterization of new, ubiquitous marine nitrite-oxidizing bacteria from the Nitrospirales.</title>
        <authorList>
            <person name="Mueller A.J."/>
            <person name="Daebeler A."/>
            <person name="Herbold C.W."/>
            <person name="Kirkegaard R.H."/>
            <person name="Daims H."/>
        </authorList>
    </citation>
    <scope>NUCLEOTIDE SEQUENCE [LARGE SCALE GENOMIC DNA]</scope>
    <source>
        <strain evidence="1 2">DK</strain>
    </source>
</reference>
<dbReference type="AlphaFoldDB" id="A0AA96K0Y9"/>